<dbReference type="EMBL" id="JAZHOF010000011">
    <property type="protein sequence ID" value="MEJ8574251.1"/>
    <property type="molecule type" value="Genomic_DNA"/>
</dbReference>
<evidence type="ECO:0000256" key="2">
    <source>
        <dbReference type="ARBA" id="ARBA00022475"/>
    </source>
</evidence>
<dbReference type="GO" id="GO:0005886">
    <property type="term" value="C:plasma membrane"/>
    <property type="evidence" value="ECO:0007669"/>
    <property type="project" value="UniProtKB-SubCell"/>
</dbReference>
<keyword evidence="4 6" id="KW-1133">Transmembrane helix</keyword>
<dbReference type="InterPro" id="IPR001851">
    <property type="entry name" value="ABC_transp_permease"/>
</dbReference>
<feature type="transmembrane region" description="Helical" evidence="6">
    <location>
        <begin position="92"/>
        <end position="114"/>
    </location>
</feature>
<feature type="transmembrane region" description="Helical" evidence="6">
    <location>
        <begin position="224"/>
        <end position="247"/>
    </location>
</feature>
<keyword evidence="2" id="KW-1003">Cell membrane</keyword>
<evidence type="ECO:0000256" key="4">
    <source>
        <dbReference type="ARBA" id="ARBA00022989"/>
    </source>
</evidence>
<proteinExistence type="predicted"/>
<protein>
    <submittedName>
        <fullName evidence="7">Branched-chain amino acid ABC transporter permease</fullName>
    </submittedName>
</protein>
<dbReference type="CDD" id="cd06581">
    <property type="entry name" value="TM_PBP1_LivM_like"/>
    <property type="match status" value="1"/>
</dbReference>
<comment type="caution">
    <text evidence="7">The sequence shown here is derived from an EMBL/GenBank/DDBJ whole genome shotgun (WGS) entry which is preliminary data.</text>
</comment>
<dbReference type="InterPro" id="IPR043428">
    <property type="entry name" value="LivM-like"/>
</dbReference>
<dbReference type="GO" id="GO:0015658">
    <property type="term" value="F:branched-chain amino acid transmembrane transporter activity"/>
    <property type="evidence" value="ECO:0007669"/>
    <property type="project" value="InterPro"/>
</dbReference>
<dbReference type="RefSeq" id="WP_340331954.1">
    <property type="nucleotide sequence ID" value="NZ_JAZHOF010000011.1"/>
</dbReference>
<sequence>MSSAETAAVTARRMPSLSMPVLLAVCYVALPFVLGNSFWLQVSVYAGIAAIGAIGLNLLTGNTGQVSLGHPFFLGAGAYAAGVFGQDWGLPFWIWLPGAGLVGFGLGALVGPFALRLRGNYLVMVTFALVFIGLHIFSNWSAVTGGAAGRGISVPVAIGPIDFADLFGATRDQCYFWLVWGIVGISAWLVFNIINSRPGRALMAIRDRELTAEFVGIDVSHMKIAAFAISSAVAAVAGALYGAYVQYVSPVEWNLLLGIQYIAMIIVGGIGSVAGGVIGAVVITFLPHLMREVAGSLPFVAVNQSDGGLITVFALNQILFGVLIVFFLVVAPGGLARAVSAAAGRLSAPRRHK</sequence>
<evidence type="ECO:0000256" key="1">
    <source>
        <dbReference type="ARBA" id="ARBA00004651"/>
    </source>
</evidence>
<keyword evidence="5 6" id="KW-0472">Membrane</keyword>
<feature type="transmembrane region" description="Helical" evidence="6">
    <location>
        <begin position="307"/>
        <end position="330"/>
    </location>
</feature>
<keyword evidence="8" id="KW-1185">Reference proteome</keyword>
<keyword evidence="3 6" id="KW-0812">Transmembrane</keyword>
<evidence type="ECO:0000256" key="3">
    <source>
        <dbReference type="ARBA" id="ARBA00022692"/>
    </source>
</evidence>
<organism evidence="7 8">
    <name type="scientific">Microbaculum marinum</name>
    <dbReference type="NCBI Taxonomy" id="1764581"/>
    <lineage>
        <taxon>Bacteria</taxon>
        <taxon>Pseudomonadati</taxon>
        <taxon>Pseudomonadota</taxon>
        <taxon>Alphaproteobacteria</taxon>
        <taxon>Hyphomicrobiales</taxon>
        <taxon>Tepidamorphaceae</taxon>
        <taxon>Microbaculum</taxon>
    </lineage>
</organism>
<dbReference type="Pfam" id="PF02653">
    <property type="entry name" value="BPD_transp_2"/>
    <property type="match status" value="1"/>
</dbReference>
<dbReference type="AlphaFoldDB" id="A0AAW9S3S5"/>
<comment type="subcellular location">
    <subcellularLocation>
        <location evidence="1">Cell membrane</location>
        <topology evidence="1">Multi-pass membrane protein</topology>
    </subcellularLocation>
</comment>
<evidence type="ECO:0000313" key="8">
    <source>
        <dbReference type="Proteomes" id="UP001378188"/>
    </source>
</evidence>
<evidence type="ECO:0000256" key="6">
    <source>
        <dbReference type="SAM" id="Phobius"/>
    </source>
</evidence>
<dbReference type="PANTHER" id="PTHR30482">
    <property type="entry name" value="HIGH-AFFINITY BRANCHED-CHAIN AMINO ACID TRANSPORT SYSTEM PERMEASE"/>
    <property type="match status" value="1"/>
</dbReference>
<dbReference type="Proteomes" id="UP001378188">
    <property type="component" value="Unassembled WGS sequence"/>
</dbReference>
<name>A0AAW9S3S5_9HYPH</name>
<feature type="transmembrane region" description="Helical" evidence="6">
    <location>
        <begin position="66"/>
        <end position="86"/>
    </location>
</feature>
<evidence type="ECO:0000256" key="5">
    <source>
        <dbReference type="ARBA" id="ARBA00023136"/>
    </source>
</evidence>
<reference evidence="7 8" key="1">
    <citation type="submission" date="2024-02" db="EMBL/GenBank/DDBJ databases">
        <title>Genome analysis and characterization of Microbaculum marinisediminis sp. nov., isolated from marine sediment.</title>
        <authorList>
            <person name="Du Z.-J."/>
            <person name="Ye Y.-Q."/>
            <person name="Zhang Z.-R."/>
            <person name="Yuan S.-M."/>
            <person name="Zhang X.-Y."/>
        </authorList>
    </citation>
    <scope>NUCLEOTIDE SEQUENCE [LARGE SCALE GENOMIC DNA]</scope>
    <source>
        <strain evidence="7 8">SDUM1044001</strain>
    </source>
</reference>
<dbReference type="PANTHER" id="PTHR30482:SF5">
    <property type="entry name" value="ABC TRANSPORTER PERMEASE PROTEIN"/>
    <property type="match status" value="1"/>
</dbReference>
<evidence type="ECO:0000313" key="7">
    <source>
        <dbReference type="EMBL" id="MEJ8574251.1"/>
    </source>
</evidence>
<feature type="transmembrane region" description="Helical" evidence="6">
    <location>
        <begin position="175"/>
        <end position="194"/>
    </location>
</feature>
<gene>
    <name evidence="7" type="ORF">V3328_22395</name>
</gene>
<accession>A0AAW9S3S5</accession>
<feature type="transmembrane region" description="Helical" evidence="6">
    <location>
        <begin position="40"/>
        <end position="59"/>
    </location>
</feature>
<feature type="transmembrane region" description="Helical" evidence="6">
    <location>
        <begin position="259"/>
        <end position="286"/>
    </location>
</feature>
<feature type="transmembrane region" description="Helical" evidence="6">
    <location>
        <begin position="17"/>
        <end position="34"/>
    </location>
</feature>
<feature type="transmembrane region" description="Helical" evidence="6">
    <location>
        <begin position="121"/>
        <end position="140"/>
    </location>
</feature>